<sequence length="164" mass="17789">MIPGGFERYLRRVDAALFAAVAATAISAATVGPSAHAEDKPYKIEKDGTVDWSTFSGYRRYHSECHVCHGPDALGSSFAPALANSLKTMTYDQFIDVVVNGRKNVSASSDKVMPSFGTNRNVMCFINDIYAYLKARADGVLPRGRPKHEPKPKAAQEAEDACMG</sequence>
<name>A0A1Y6CNN7_9PROT</name>
<evidence type="ECO:0000259" key="6">
    <source>
        <dbReference type="PROSITE" id="PS51007"/>
    </source>
</evidence>
<evidence type="ECO:0000256" key="1">
    <source>
        <dbReference type="ARBA" id="ARBA00022617"/>
    </source>
</evidence>
<organism evidence="7 8">
    <name type="scientific">Tistlia consotensis USBA 355</name>
    <dbReference type="NCBI Taxonomy" id="560819"/>
    <lineage>
        <taxon>Bacteria</taxon>
        <taxon>Pseudomonadati</taxon>
        <taxon>Pseudomonadota</taxon>
        <taxon>Alphaproteobacteria</taxon>
        <taxon>Rhodospirillales</taxon>
        <taxon>Rhodovibrionaceae</taxon>
        <taxon>Tistlia</taxon>
    </lineage>
</organism>
<dbReference type="EMBL" id="FWZX01000041">
    <property type="protein sequence ID" value="SMF80234.1"/>
    <property type="molecule type" value="Genomic_DNA"/>
</dbReference>
<proteinExistence type="predicted"/>
<keyword evidence="1 4" id="KW-0349">Heme</keyword>
<dbReference type="Proteomes" id="UP000192917">
    <property type="component" value="Unassembled WGS sequence"/>
</dbReference>
<evidence type="ECO:0000256" key="2">
    <source>
        <dbReference type="ARBA" id="ARBA00022723"/>
    </source>
</evidence>
<keyword evidence="8" id="KW-1185">Reference proteome</keyword>
<protein>
    <submittedName>
        <fullName evidence="7">C-type cytochrome, methanol metabolism-related</fullName>
    </submittedName>
</protein>
<feature type="domain" description="Cytochrome c" evidence="6">
    <location>
        <begin position="46"/>
        <end position="137"/>
    </location>
</feature>
<dbReference type="Gene3D" id="1.10.760.10">
    <property type="entry name" value="Cytochrome c-like domain"/>
    <property type="match status" value="1"/>
</dbReference>
<evidence type="ECO:0000256" key="3">
    <source>
        <dbReference type="ARBA" id="ARBA00023004"/>
    </source>
</evidence>
<evidence type="ECO:0000313" key="8">
    <source>
        <dbReference type="Proteomes" id="UP000192917"/>
    </source>
</evidence>
<dbReference type="GO" id="GO:0020037">
    <property type="term" value="F:heme binding"/>
    <property type="evidence" value="ECO:0007669"/>
    <property type="project" value="InterPro"/>
</dbReference>
<evidence type="ECO:0000256" key="4">
    <source>
        <dbReference type="PROSITE-ProRule" id="PRU00433"/>
    </source>
</evidence>
<dbReference type="PROSITE" id="PS51007">
    <property type="entry name" value="CYTC"/>
    <property type="match status" value="1"/>
</dbReference>
<dbReference type="Pfam" id="PF13442">
    <property type="entry name" value="Cytochrome_CBB3"/>
    <property type="match status" value="1"/>
</dbReference>
<keyword evidence="2 4" id="KW-0479">Metal-binding</keyword>
<evidence type="ECO:0000256" key="5">
    <source>
        <dbReference type="SAM" id="MobiDB-lite"/>
    </source>
</evidence>
<reference evidence="7 8" key="1">
    <citation type="submission" date="2017-04" db="EMBL/GenBank/DDBJ databases">
        <authorList>
            <person name="Afonso C.L."/>
            <person name="Miller P.J."/>
            <person name="Scott M.A."/>
            <person name="Spackman E."/>
            <person name="Goraichik I."/>
            <person name="Dimitrov K.M."/>
            <person name="Suarez D.L."/>
            <person name="Swayne D.E."/>
        </authorList>
    </citation>
    <scope>NUCLEOTIDE SEQUENCE [LARGE SCALE GENOMIC DNA]</scope>
    <source>
        <strain evidence="7 8">USBA 355</strain>
    </source>
</reference>
<dbReference type="InterPro" id="IPR009056">
    <property type="entry name" value="Cyt_c-like_dom"/>
</dbReference>
<evidence type="ECO:0000313" key="7">
    <source>
        <dbReference type="EMBL" id="SMF80234.1"/>
    </source>
</evidence>
<dbReference type="SUPFAM" id="SSF46626">
    <property type="entry name" value="Cytochrome c"/>
    <property type="match status" value="1"/>
</dbReference>
<feature type="region of interest" description="Disordered" evidence="5">
    <location>
        <begin position="141"/>
        <end position="164"/>
    </location>
</feature>
<dbReference type="GO" id="GO:0009055">
    <property type="term" value="F:electron transfer activity"/>
    <property type="evidence" value="ECO:0007669"/>
    <property type="project" value="InterPro"/>
</dbReference>
<dbReference type="NCBIfam" id="TIGR03874">
    <property type="entry name" value="4cys_cytochr"/>
    <property type="match status" value="1"/>
</dbReference>
<gene>
    <name evidence="7" type="ORF">SAMN05428998_14115</name>
</gene>
<dbReference type="STRING" id="560819.SAMN05428998_14115"/>
<dbReference type="InterPro" id="IPR022411">
    <property type="entry name" value="C-typ_cyt_methanol_metab-rel"/>
</dbReference>
<dbReference type="GO" id="GO:0046872">
    <property type="term" value="F:metal ion binding"/>
    <property type="evidence" value="ECO:0007669"/>
    <property type="project" value="UniProtKB-KW"/>
</dbReference>
<keyword evidence="3 4" id="KW-0408">Iron</keyword>
<dbReference type="InterPro" id="IPR036909">
    <property type="entry name" value="Cyt_c-like_dom_sf"/>
</dbReference>
<dbReference type="AlphaFoldDB" id="A0A1Y6CNN7"/>
<feature type="compositionally biased region" description="Basic and acidic residues" evidence="5">
    <location>
        <begin position="147"/>
        <end position="156"/>
    </location>
</feature>
<accession>A0A1Y6CNN7</accession>